<organism evidence="1 2">
    <name type="scientific">Rotaria magnacalcarata</name>
    <dbReference type="NCBI Taxonomy" id="392030"/>
    <lineage>
        <taxon>Eukaryota</taxon>
        <taxon>Metazoa</taxon>
        <taxon>Spiralia</taxon>
        <taxon>Gnathifera</taxon>
        <taxon>Rotifera</taxon>
        <taxon>Eurotatoria</taxon>
        <taxon>Bdelloidea</taxon>
        <taxon>Philodinida</taxon>
        <taxon>Philodinidae</taxon>
        <taxon>Rotaria</taxon>
    </lineage>
</organism>
<dbReference type="EMBL" id="CAJOBI010140306">
    <property type="protein sequence ID" value="CAF4764765.1"/>
    <property type="molecule type" value="Genomic_DNA"/>
</dbReference>
<name>A0A8S3B252_9BILA</name>
<reference evidence="1" key="1">
    <citation type="submission" date="2021-02" db="EMBL/GenBank/DDBJ databases">
        <authorList>
            <person name="Nowell W R."/>
        </authorList>
    </citation>
    <scope>NUCLEOTIDE SEQUENCE</scope>
</reference>
<evidence type="ECO:0000313" key="1">
    <source>
        <dbReference type="EMBL" id="CAF4764765.1"/>
    </source>
</evidence>
<proteinExistence type="predicted"/>
<evidence type="ECO:0000313" key="2">
    <source>
        <dbReference type="Proteomes" id="UP000676336"/>
    </source>
</evidence>
<accession>A0A8S3B252</accession>
<feature type="non-terminal residue" evidence="1">
    <location>
        <position position="1"/>
    </location>
</feature>
<protein>
    <submittedName>
        <fullName evidence="1">Uncharacterized protein</fullName>
    </submittedName>
</protein>
<dbReference type="AlphaFoldDB" id="A0A8S3B252"/>
<comment type="caution">
    <text evidence="1">The sequence shown here is derived from an EMBL/GenBank/DDBJ whole genome shotgun (WGS) entry which is preliminary data.</text>
</comment>
<gene>
    <name evidence="1" type="ORF">SMN809_LOCUS45690</name>
</gene>
<sequence length="642" mass="75585">AYLSKLWRDSLKASLESIDMTTMNLDVIDISLVFGLRLPCAATEYEKIRKIRKKLEDSDQPFSSDHNNNYDLSHFGQIYKSDDEDDKLLQIISNEKPWFQLYFHDQIAMHLAEFKIQLSTDFVFDLIINNPKQTIKQHKQLFLVEYVELTEILRLFEISLNLVSEETLRNIIKQQLIKIPHDTIRSSEFYTLALVNNENFYQIPPKDTAFDEQTTFECRGDPMIETSLMNVIELILSPSTIQQAMNIQQITTTYSLIAQGIRDLDSYEVNNLEKLRSFISLARCLTTLLPFNALDVLKDVCRVDFDATFDSCSSIHLFITQLQERIKREQSPVDETAIHRALVKLELDFLKDWLTDNIDSYGEILTFINDSKNDLWFYSAKIFTVIDHTIDLTATLKENHGNLPSTDEYNKLNQSLDVPQTSTIKIEQLMVNRLHKHFLMSVQEDEIDQQLIDEYEYFIENFGKIQDIDQLDGVQKISFIAWIKYYAQMYAFALHNESKEDNVLADIDEFLTADKTPFGMTIKLFIIKQMLNMCKPMPDNIHDIYEYRNIYWMKSFFQSSQDQQVAHAHQNIIIPMPLFQCREQYERIQKVLKSEDRDKQLTNIIEECNHSQKLSYAFLCWFIEYYSRFTEPHVAKDNVYWL</sequence>
<dbReference type="Proteomes" id="UP000676336">
    <property type="component" value="Unassembled WGS sequence"/>
</dbReference>